<feature type="transmembrane region" description="Helical" evidence="5">
    <location>
        <begin position="406"/>
        <end position="431"/>
    </location>
</feature>
<gene>
    <name evidence="6" type="primary">gcr</name>
    <name evidence="6" type="ORF">HMPREF0476_1937</name>
</gene>
<feature type="transmembrane region" description="Helical" evidence="5">
    <location>
        <begin position="626"/>
        <end position="659"/>
    </location>
</feature>
<keyword evidence="2 5" id="KW-0812">Transmembrane</keyword>
<dbReference type="GO" id="GO:0016020">
    <property type="term" value="C:membrane"/>
    <property type="evidence" value="ECO:0007669"/>
    <property type="project" value="UniProtKB-SubCell"/>
</dbReference>
<evidence type="ECO:0000256" key="5">
    <source>
        <dbReference type="SAM" id="Phobius"/>
    </source>
</evidence>
<feature type="transmembrane region" description="Helical" evidence="5">
    <location>
        <begin position="374"/>
        <end position="394"/>
    </location>
</feature>
<evidence type="ECO:0000256" key="4">
    <source>
        <dbReference type="ARBA" id="ARBA00023136"/>
    </source>
</evidence>
<evidence type="ECO:0000256" key="1">
    <source>
        <dbReference type="ARBA" id="ARBA00004141"/>
    </source>
</evidence>
<evidence type="ECO:0000256" key="2">
    <source>
        <dbReference type="ARBA" id="ARBA00022692"/>
    </source>
</evidence>
<protein>
    <submittedName>
        <fullName evidence="6">Site-specific recombinase</fullName>
    </submittedName>
</protein>
<evidence type="ECO:0000313" key="6">
    <source>
        <dbReference type="EMBL" id="EGK06994.1"/>
    </source>
</evidence>
<comment type="caution">
    <text evidence="6">The sequence shown here is derived from an EMBL/GenBank/DDBJ whole genome shotgun (WGS) entry which is preliminary data.</text>
</comment>
<dbReference type="PIRSF" id="PIRSF015380">
    <property type="entry name" value="Site-sp_rcmb"/>
    <property type="match status" value="1"/>
</dbReference>
<reference evidence="6 7" key="1">
    <citation type="submission" date="2011-04" db="EMBL/GenBank/DDBJ databases">
        <authorList>
            <person name="Muzny D."/>
            <person name="Qin X."/>
            <person name="Deng J."/>
            <person name="Jiang H."/>
            <person name="Liu Y."/>
            <person name="Qu J."/>
            <person name="Song X.-Z."/>
            <person name="Zhang L."/>
            <person name="Thornton R."/>
            <person name="Coyle M."/>
            <person name="Francisco L."/>
            <person name="Jackson L."/>
            <person name="Javaid M."/>
            <person name="Korchina V."/>
            <person name="Kovar C."/>
            <person name="Mata R."/>
            <person name="Mathew T."/>
            <person name="Ngo R."/>
            <person name="Nguyen L."/>
            <person name="Nguyen N."/>
            <person name="Okwuonu G."/>
            <person name="Ongeri F."/>
            <person name="Pham C."/>
            <person name="Simmons D."/>
            <person name="Wilczek-Boney K."/>
            <person name="Hale W."/>
            <person name="Jakkamsetti A."/>
            <person name="Pham P."/>
            <person name="Ruth R."/>
            <person name="San Lucas F."/>
            <person name="Warren J."/>
            <person name="Zhang J."/>
            <person name="Zhao Z."/>
            <person name="Zhou C."/>
            <person name="Zhu D."/>
            <person name="Lee S."/>
            <person name="Bess C."/>
            <person name="Blankenburg K."/>
            <person name="Forbes L."/>
            <person name="Fu Q."/>
            <person name="Gubbala S."/>
            <person name="Hirani K."/>
            <person name="Jayaseelan J.C."/>
            <person name="Lara F."/>
            <person name="Munidasa M."/>
            <person name="Palculict T."/>
            <person name="Patil S."/>
            <person name="Pu L.-L."/>
            <person name="Saada N."/>
            <person name="Tang L."/>
            <person name="Weissenberger G."/>
            <person name="Zhu Y."/>
            <person name="Hemphill L."/>
            <person name="Shang Y."/>
            <person name="Youmans B."/>
            <person name="Ayvaz T."/>
            <person name="Ross M."/>
            <person name="Santibanez J."/>
            <person name="Aqrawi P."/>
            <person name="Gross S."/>
            <person name="Joshi V."/>
            <person name="Fowler G."/>
            <person name="Nazareth L."/>
            <person name="Reid J."/>
            <person name="Worley K."/>
            <person name="Petrosino J."/>
            <person name="Highlander S."/>
            <person name="Gibbs R."/>
        </authorList>
    </citation>
    <scope>NUCLEOTIDE SEQUENCE [LARGE SCALE GENOMIC DNA]</scope>
    <source>
        <strain evidence="6 7">ATCC 23330</strain>
    </source>
</reference>
<feature type="transmembrane region" description="Helical" evidence="5">
    <location>
        <begin position="520"/>
        <end position="540"/>
    </location>
</feature>
<sequence>MQKAACTFINSNAGCFYHHKSIFLIIISLSKCKLLFNRIFMRHSHSSTLLSLIQQSVDQNNAFGLLKGLVTWLRKGKAKRAPERLNNLLILLQNNPELCTQVANLLCHWLYGLRLYPLLISAGIFAREGFARELIDRVYEKFNPSYKDEGDLRDVFAQLFNRESDRLWINAIDNKTWLKLFALLRHHTGEHERETAQSHLRREGFHAIEMLSIWVAAEALEPDLVRLDPQLLNRDSPFVALKREIAAWLTAKINQTEFDDSHLYVMLSQCHKQVETLRKKGTVAGAGSSLGVAHLLERLHQTLNRIALLLDVFSPQNIPARTLLELTQVLAIATAEQHSVRRLWKSSVKMLSRSITQNTGDHGEHYITRSKKEYWSMLYSAAGGGVLIALMSWFKIYLGKEIDNQFVYSVASGLNYGLGFMLIFMLGFTVATKQPAMTASRFAAAVERTEKGQVNNMKLAQLLVDVLRSQIAAVTGNVVVAITVAILVGLFYRLYYPYPLLNKAEVLYQLNAINPFKATLWYAAIAGVWLFCSGIISGFFDNRCDYLNLRMRLRHHPVLKWILPTKWRGKVADYFHSNYGSLMGNLCFGMLLGMTGFVGHALGLPLDIRHVAFSSANLGYATISGGVGFLTFIQGVIFVLMIGSVNLWVSFSITLWVALRSRETKIDSWWSIMRCVKQIAKERPLSLFFPTQLPEPVQAAKKNQA</sequence>
<accession>F5S9Q4</accession>
<dbReference type="Pfam" id="PF10136">
    <property type="entry name" value="SpecificRecomb"/>
    <property type="match status" value="1"/>
</dbReference>
<dbReference type="STRING" id="504.KKKWG1_0288"/>
<keyword evidence="3 5" id="KW-1133">Transmembrane helix</keyword>
<comment type="subcellular location">
    <subcellularLocation>
        <location evidence="1">Membrane</location>
        <topology evidence="1">Multi-pass membrane protein</topology>
    </subcellularLocation>
</comment>
<name>F5S9Q4_KINKI</name>
<dbReference type="eggNOG" id="COG4389">
    <property type="taxonomic scope" value="Bacteria"/>
</dbReference>
<evidence type="ECO:0000313" key="7">
    <source>
        <dbReference type="Proteomes" id="UP000004207"/>
    </source>
</evidence>
<dbReference type="Gene3D" id="1.20.1080.10">
    <property type="entry name" value="Glycerol uptake facilitator protein"/>
    <property type="match status" value="1"/>
</dbReference>
<dbReference type="EMBL" id="AFHS01000067">
    <property type="protein sequence ID" value="EGK06994.1"/>
    <property type="molecule type" value="Genomic_DNA"/>
</dbReference>
<feature type="transmembrane region" description="Helical" evidence="5">
    <location>
        <begin position="586"/>
        <end position="606"/>
    </location>
</feature>
<dbReference type="InterPro" id="IPR023271">
    <property type="entry name" value="Aquaporin-like"/>
</dbReference>
<evidence type="ECO:0000256" key="3">
    <source>
        <dbReference type="ARBA" id="ARBA00022989"/>
    </source>
</evidence>
<keyword evidence="7" id="KW-1185">Reference proteome</keyword>
<organism evidence="6 7">
    <name type="scientific">Kingella kingae ATCC 23330</name>
    <dbReference type="NCBI Taxonomy" id="887327"/>
    <lineage>
        <taxon>Bacteria</taxon>
        <taxon>Pseudomonadati</taxon>
        <taxon>Pseudomonadota</taxon>
        <taxon>Betaproteobacteria</taxon>
        <taxon>Neisseriales</taxon>
        <taxon>Neisseriaceae</taxon>
        <taxon>Kingella</taxon>
    </lineage>
</organism>
<feature type="transmembrane region" description="Helical" evidence="5">
    <location>
        <begin position="471"/>
        <end position="492"/>
    </location>
</feature>
<dbReference type="AlphaFoldDB" id="F5S9Q4"/>
<dbReference type="InterPro" id="IPR011385">
    <property type="entry name" value="Site-sp_rcmbase"/>
</dbReference>
<dbReference type="HOGENOM" id="CLU_023672_0_0_4"/>
<proteinExistence type="predicted"/>
<keyword evidence="4 5" id="KW-0472">Membrane</keyword>
<dbReference type="Proteomes" id="UP000004207">
    <property type="component" value="Unassembled WGS sequence"/>
</dbReference>